<keyword evidence="1" id="KW-1133">Transmembrane helix</keyword>
<feature type="transmembrane region" description="Helical" evidence="1">
    <location>
        <begin position="164"/>
        <end position="190"/>
    </location>
</feature>
<evidence type="ECO:0000256" key="2">
    <source>
        <dbReference type="SAM" id="SignalP"/>
    </source>
</evidence>
<evidence type="ECO:0000313" key="4">
    <source>
        <dbReference type="Proteomes" id="UP001159042"/>
    </source>
</evidence>
<dbReference type="EMBL" id="JANEYG010000237">
    <property type="protein sequence ID" value="KAJ8910874.1"/>
    <property type="molecule type" value="Genomic_DNA"/>
</dbReference>
<sequence length="247" mass="28012">MRLLQLLMVLLALGSSSVFGEESQDYFNEYWIYKEALRLVEECGEKDLLICLKERSLRYLNNLPNTIDLGGGLRIKPADGNRTSRQQSSVIFPQDPKEREEALDEALWEKFTDYLSSHSIEYKMPVENINDLEKSLVEEGRKRKGGGGGGMRMKSLLMLIQLKAAVLAAIFLKFIGLVAFKALLVAKIALTISSIVALKKLVEHKPHTSTYEVYAHPHYDEHAHFDRSYHPDMPYRGQLGAARSNNN</sequence>
<gene>
    <name evidence="3" type="ORF">NQ315_000505</name>
</gene>
<keyword evidence="2" id="KW-0732">Signal</keyword>
<organism evidence="3 4">
    <name type="scientific">Exocentrus adspersus</name>
    <dbReference type="NCBI Taxonomy" id="1586481"/>
    <lineage>
        <taxon>Eukaryota</taxon>
        <taxon>Metazoa</taxon>
        <taxon>Ecdysozoa</taxon>
        <taxon>Arthropoda</taxon>
        <taxon>Hexapoda</taxon>
        <taxon>Insecta</taxon>
        <taxon>Pterygota</taxon>
        <taxon>Neoptera</taxon>
        <taxon>Endopterygota</taxon>
        <taxon>Coleoptera</taxon>
        <taxon>Polyphaga</taxon>
        <taxon>Cucujiformia</taxon>
        <taxon>Chrysomeloidea</taxon>
        <taxon>Cerambycidae</taxon>
        <taxon>Lamiinae</taxon>
        <taxon>Acanthocinini</taxon>
        <taxon>Exocentrus</taxon>
    </lineage>
</organism>
<reference evidence="3 4" key="1">
    <citation type="journal article" date="2023" name="Insect Mol. Biol.">
        <title>Genome sequencing provides insights into the evolution of gene families encoding plant cell wall-degrading enzymes in longhorned beetles.</title>
        <authorList>
            <person name="Shin N.R."/>
            <person name="Okamura Y."/>
            <person name="Kirsch R."/>
            <person name="Pauchet Y."/>
        </authorList>
    </citation>
    <scope>NUCLEOTIDE SEQUENCE [LARGE SCALE GENOMIC DNA]</scope>
    <source>
        <strain evidence="3">EAD_L_NR</strain>
    </source>
</reference>
<proteinExistence type="predicted"/>
<keyword evidence="4" id="KW-1185">Reference proteome</keyword>
<dbReference type="InterPro" id="IPR012464">
    <property type="entry name" value="DUF1676"/>
</dbReference>
<keyword evidence="1" id="KW-0812">Transmembrane</keyword>
<evidence type="ECO:0008006" key="5">
    <source>
        <dbReference type="Google" id="ProtNLM"/>
    </source>
</evidence>
<evidence type="ECO:0000313" key="3">
    <source>
        <dbReference type="EMBL" id="KAJ8910874.1"/>
    </source>
</evidence>
<name>A0AAV8V9H5_9CUCU</name>
<dbReference type="AlphaFoldDB" id="A0AAV8V9H5"/>
<evidence type="ECO:0000256" key="1">
    <source>
        <dbReference type="SAM" id="Phobius"/>
    </source>
</evidence>
<dbReference type="PANTHER" id="PTHR21879:SF1">
    <property type="entry name" value="FI01546P"/>
    <property type="match status" value="1"/>
</dbReference>
<dbReference type="PANTHER" id="PTHR21879">
    <property type="entry name" value="FI03362P-RELATED-RELATED"/>
    <property type="match status" value="1"/>
</dbReference>
<dbReference type="Proteomes" id="UP001159042">
    <property type="component" value="Unassembled WGS sequence"/>
</dbReference>
<feature type="chain" id="PRO_5043978720" description="Osiris 9" evidence="2">
    <location>
        <begin position="21"/>
        <end position="247"/>
    </location>
</feature>
<dbReference type="GO" id="GO:0016020">
    <property type="term" value="C:membrane"/>
    <property type="evidence" value="ECO:0007669"/>
    <property type="project" value="TreeGrafter"/>
</dbReference>
<dbReference type="Pfam" id="PF07898">
    <property type="entry name" value="DUF1676"/>
    <property type="match status" value="1"/>
</dbReference>
<protein>
    <recommendedName>
        <fullName evidence="5">Osiris 9</fullName>
    </recommendedName>
</protein>
<comment type="caution">
    <text evidence="3">The sequence shown here is derived from an EMBL/GenBank/DDBJ whole genome shotgun (WGS) entry which is preliminary data.</text>
</comment>
<accession>A0AAV8V9H5</accession>
<feature type="signal peptide" evidence="2">
    <location>
        <begin position="1"/>
        <end position="20"/>
    </location>
</feature>
<keyword evidence="1" id="KW-0472">Membrane</keyword>